<dbReference type="InterPro" id="IPR011011">
    <property type="entry name" value="Znf_FYVE_PHD"/>
</dbReference>
<evidence type="ECO:0000313" key="7">
    <source>
        <dbReference type="Proteomes" id="UP001359559"/>
    </source>
</evidence>
<dbReference type="PANTHER" id="PTHR47863:SF4">
    <property type="entry name" value="RING_FYVE_PHD ZINC FINGER SUPERFAMILY PROTEIN"/>
    <property type="match status" value="1"/>
</dbReference>
<comment type="caution">
    <text evidence="6">The sequence shown here is derived from an EMBL/GenBank/DDBJ whole genome shotgun (WGS) entry which is preliminary data.</text>
</comment>
<dbReference type="AlphaFoldDB" id="A0AAN9IIU4"/>
<keyword evidence="2 4" id="KW-0863">Zinc-finger</keyword>
<sequence length="969" mass="108874">MDNDDDPSALAWLWVIETLSGFKEITIPTLQGLIDAAPVGVDAYSEKTRELVAMRCLGELCGYTNGVELGTSSNLDSRVGFDFSRSCEDVLQEISREIPLSNLKMAGRELLKWDVCSFVKHKRASAIKCNLEQLKESILDGTQPHTDYVKERSGLFHQNSSHNVHVNDGECADYLEKDNEHFTHAENMGEKENSVTLIEHLLDSDFSPSKRNMVYSAEEHLTRHLHEKCVYINECDDFLRNSKRIKCHASTSFESKKEKPVFQLRKVSETSTEKSLLIFEEVGHHTENNHRATLGNGSLEESHGRFSASNLCQSNSHNEVFRDECNIPFNTTLMAQHMSGGENSQQQQVESIPANVTLSDGIQHEISGNEPRDKHETDLQFKTPNGFQQTMATAKAPDGTGNSCRVEITGDLIFHQGEEINLSTKKHEEKNLGMKCNEGDQLLVCDAITVPPVVPERCLNMTTTFMRLNTSGTEPCENTCMHETTDTVHHVEPISTNGDNTDTNQHMISEPQLNQKEPNVASSSFSLMPVASDKTVVDAVDSLGAELLGGSDGYHKNKNDLAAKKHEFVSSHCTHDQNFSAMSESTEDNLCMKCNESGQLLVCKTTTCALMVHKTCLGASARLDAEGNFFCPFCAYSRAIAEYLEAKKKASVARKELAVFIGKGIRKQATELVHGFNRQEHCLPKRSSSKCEDIHIKNKGDDQLTECEGNDREVNVGEYASEANILLFKRSQQQAPISHAHSPCMEKENVNEESLEVLRKEKIGEMSNIKSLNGGRVEEMETDLVGEHDKFACEKTNIVSVNQSNGEEVPQKRVKQYDITGTLQPDCEHDSGNEEISEDECEKHIISGYSMRMRKHETHCSKTQTSPQLKRKIIPWTAEEEEEGIQKFGCKDTKIPWKNILAFGSHVFGKYREHFHGSKCRDDSEAWWRRRRCCSQVKAWRQRGKECLDSKKSKKCFHSNDSLLVTFGV</sequence>
<dbReference type="PROSITE" id="PS01359">
    <property type="entry name" value="ZF_PHD_1"/>
    <property type="match status" value="1"/>
</dbReference>
<keyword evidence="7" id="KW-1185">Reference proteome</keyword>
<dbReference type="InterPro" id="IPR001965">
    <property type="entry name" value="Znf_PHD"/>
</dbReference>
<dbReference type="GO" id="GO:0008270">
    <property type="term" value="F:zinc ion binding"/>
    <property type="evidence" value="ECO:0007669"/>
    <property type="project" value="UniProtKB-KW"/>
</dbReference>
<gene>
    <name evidence="6" type="ORF">RJT34_23929</name>
</gene>
<dbReference type="SMART" id="SM00249">
    <property type="entry name" value="PHD"/>
    <property type="match status" value="1"/>
</dbReference>
<proteinExistence type="predicted"/>
<dbReference type="InterPro" id="IPR013083">
    <property type="entry name" value="Znf_RING/FYVE/PHD"/>
</dbReference>
<keyword evidence="1" id="KW-0479">Metal-binding</keyword>
<protein>
    <recommendedName>
        <fullName evidence="5">PHD-type domain-containing protein</fullName>
    </recommendedName>
</protein>
<evidence type="ECO:0000256" key="3">
    <source>
        <dbReference type="ARBA" id="ARBA00022833"/>
    </source>
</evidence>
<name>A0AAN9IIU4_CLITE</name>
<evidence type="ECO:0000259" key="5">
    <source>
        <dbReference type="PROSITE" id="PS50016"/>
    </source>
</evidence>
<accession>A0AAN9IIU4</accession>
<dbReference type="Proteomes" id="UP001359559">
    <property type="component" value="Unassembled WGS sequence"/>
</dbReference>
<dbReference type="Gene3D" id="3.30.40.10">
    <property type="entry name" value="Zinc/RING finger domain, C3HC4 (zinc finger)"/>
    <property type="match status" value="1"/>
</dbReference>
<dbReference type="EMBL" id="JAYKXN010000006">
    <property type="protein sequence ID" value="KAK7278890.1"/>
    <property type="molecule type" value="Genomic_DNA"/>
</dbReference>
<dbReference type="PROSITE" id="PS50016">
    <property type="entry name" value="ZF_PHD_2"/>
    <property type="match status" value="1"/>
</dbReference>
<evidence type="ECO:0000256" key="2">
    <source>
        <dbReference type="ARBA" id="ARBA00022771"/>
    </source>
</evidence>
<evidence type="ECO:0000313" key="6">
    <source>
        <dbReference type="EMBL" id="KAK7278890.1"/>
    </source>
</evidence>
<evidence type="ECO:0000256" key="1">
    <source>
        <dbReference type="ARBA" id="ARBA00022723"/>
    </source>
</evidence>
<keyword evidence="3" id="KW-0862">Zinc</keyword>
<organism evidence="6 7">
    <name type="scientific">Clitoria ternatea</name>
    <name type="common">Butterfly pea</name>
    <dbReference type="NCBI Taxonomy" id="43366"/>
    <lineage>
        <taxon>Eukaryota</taxon>
        <taxon>Viridiplantae</taxon>
        <taxon>Streptophyta</taxon>
        <taxon>Embryophyta</taxon>
        <taxon>Tracheophyta</taxon>
        <taxon>Spermatophyta</taxon>
        <taxon>Magnoliopsida</taxon>
        <taxon>eudicotyledons</taxon>
        <taxon>Gunneridae</taxon>
        <taxon>Pentapetalae</taxon>
        <taxon>rosids</taxon>
        <taxon>fabids</taxon>
        <taxon>Fabales</taxon>
        <taxon>Fabaceae</taxon>
        <taxon>Papilionoideae</taxon>
        <taxon>50 kb inversion clade</taxon>
        <taxon>NPAAA clade</taxon>
        <taxon>indigoferoid/millettioid clade</taxon>
        <taxon>Phaseoleae</taxon>
        <taxon>Clitoria</taxon>
    </lineage>
</organism>
<feature type="domain" description="PHD-type" evidence="5">
    <location>
        <begin position="588"/>
        <end position="637"/>
    </location>
</feature>
<dbReference type="InterPro" id="IPR019786">
    <property type="entry name" value="Zinc_finger_PHD-type_CS"/>
</dbReference>
<dbReference type="PANTHER" id="PTHR47863">
    <property type="entry name" value="RING/FYVE/PHD ZINC FINGER SUPERFAMILY PROTEIN"/>
    <property type="match status" value="1"/>
</dbReference>
<dbReference type="SUPFAM" id="SSF57903">
    <property type="entry name" value="FYVE/PHD zinc finger"/>
    <property type="match status" value="1"/>
</dbReference>
<reference evidence="6 7" key="1">
    <citation type="submission" date="2024-01" db="EMBL/GenBank/DDBJ databases">
        <title>The genomes of 5 underutilized Papilionoideae crops provide insights into root nodulation and disease resistance.</title>
        <authorList>
            <person name="Yuan L."/>
        </authorList>
    </citation>
    <scope>NUCLEOTIDE SEQUENCE [LARGE SCALE GENOMIC DNA]</scope>
    <source>
        <strain evidence="6">LY-2023</strain>
        <tissue evidence="6">Leaf</tissue>
    </source>
</reference>
<evidence type="ECO:0000256" key="4">
    <source>
        <dbReference type="PROSITE-ProRule" id="PRU00146"/>
    </source>
</evidence>
<dbReference type="InterPro" id="IPR019787">
    <property type="entry name" value="Znf_PHD-finger"/>
</dbReference>